<evidence type="ECO:0008006" key="3">
    <source>
        <dbReference type="Google" id="ProtNLM"/>
    </source>
</evidence>
<gene>
    <name evidence="1" type="ORF">HYG81_11260</name>
</gene>
<evidence type="ECO:0000313" key="2">
    <source>
        <dbReference type="Proteomes" id="UP000510869"/>
    </source>
</evidence>
<protein>
    <recommendedName>
        <fullName evidence="3">Small CPxCG-related zinc finger protein</fullName>
    </recommendedName>
</protein>
<organism evidence="1 2">
    <name type="scientific">Natrinema zhouii</name>
    <dbReference type="NCBI Taxonomy" id="1710539"/>
    <lineage>
        <taxon>Archaea</taxon>
        <taxon>Methanobacteriati</taxon>
        <taxon>Methanobacteriota</taxon>
        <taxon>Stenosarchaea group</taxon>
        <taxon>Halobacteria</taxon>
        <taxon>Halobacteriales</taxon>
        <taxon>Natrialbaceae</taxon>
        <taxon>Natrinema</taxon>
    </lineage>
</organism>
<sequence>MSLENDSSLETPTCSRCGIEMKRRGTGVEKAIPLIGSEVEYRQFGCPECGQGARFERREQDEEWSRAGR</sequence>
<proteinExistence type="predicted"/>
<dbReference type="OrthoDB" id="333785at2157"/>
<dbReference type="AlphaFoldDB" id="A0A7D6CM96"/>
<accession>A0A7D6CM96</accession>
<dbReference type="KEGG" id="nay:HYG81_11260"/>
<dbReference type="EMBL" id="CP059154">
    <property type="protein sequence ID" value="QLK24698.1"/>
    <property type="molecule type" value="Genomic_DNA"/>
</dbReference>
<evidence type="ECO:0000313" key="1">
    <source>
        <dbReference type="EMBL" id="QLK24698.1"/>
    </source>
</evidence>
<keyword evidence="2" id="KW-1185">Reference proteome</keyword>
<reference evidence="1 2" key="1">
    <citation type="submission" date="2020-07" db="EMBL/GenBank/DDBJ databases">
        <title>Natrinema (YPL30) sp. nov. and Haloterrigena xxxxxx (YPL8) sp. nov., isolated from a salt mine.</title>
        <authorList>
            <person name="Cui H."/>
        </authorList>
    </citation>
    <scope>NUCLEOTIDE SEQUENCE [LARGE SCALE GENOMIC DNA]</scope>
    <source>
        <strain evidence="1 2">YPL13</strain>
    </source>
</reference>
<name>A0A7D6CM96_9EURY</name>
<dbReference type="Proteomes" id="UP000510869">
    <property type="component" value="Chromosome"/>
</dbReference>